<evidence type="ECO:0000313" key="3">
    <source>
        <dbReference type="Proteomes" id="UP001152561"/>
    </source>
</evidence>
<reference evidence="3" key="1">
    <citation type="journal article" date="2023" name="Proc. Natl. Acad. Sci. U.S.A.">
        <title>Genomic and structural basis for evolution of tropane alkaloid biosynthesis.</title>
        <authorList>
            <person name="Wanga Y.-J."/>
            <person name="Taina T."/>
            <person name="Yua J.-Y."/>
            <person name="Lia J."/>
            <person name="Xua B."/>
            <person name="Chenc J."/>
            <person name="D'Auriad J.C."/>
            <person name="Huanga J.-P."/>
            <person name="Huanga S.-X."/>
        </authorList>
    </citation>
    <scope>NUCLEOTIDE SEQUENCE [LARGE SCALE GENOMIC DNA]</scope>
    <source>
        <strain evidence="3">cv. KIB-2019</strain>
    </source>
</reference>
<proteinExistence type="predicted"/>
<gene>
    <name evidence="2" type="ORF">K7X08_000989</name>
</gene>
<comment type="caution">
    <text evidence="2">The sequence shown here is derived from an EMBL/GenBank/DDBJ whole genome shotgun (WGS) entry which is preliminary data.</text>
</comment>
<feature type="region of interest" description="Disordered" evidence="1">
    <location>
        <begin position="1"/>
        <end position="91"/>
    </location>
</feature>
<feature type="region of interest" description="Disordered" evidence="1">
    <location>
        <begin position="372"/>
        <end position="393"/>
    </location>
</feature>
<feature type="compositionally biased region" description="Polar residues" evidence="1">
    <location>
        <begin position="55"/>
        <end position="65"/>
    </location>
</feature>
<feature type="compositionally biased region" description="Basic and acidic residues" evidence="1">
    <location>
        <begin position="372"/>
        <end position="384"/>
    </location>
</feature>
<keyword evidence="3" id="KW-1185">Reference proteome</keyword>
<dbReference type="Proteomes" id="UP001152561">
    <property type="component" value="Unassembled WGS sequence"/>
</dbReference>
<accession>A0A9Q1RMK8</accession>
<feature type="compositionally biased region" description="Basic residues" evidence="1">
    <location>
        <begin position="18"/>
        <end position="27"/>
    </location>
</feature>
<evidence type="ECO:0000256" key="1">
    <source>
        <dbReference type="SAM" id="MobiDB-lite"/>
    </source>
</evidence>
<evidence type="ECO:0000313" key="2">
    <source>
        <dbReference type="EMBL" id="KAJ8564529.1"/>
    </source>
</evidence>
<dbReference type="AlphaFoldDB" id="A0A9Q1RMK8"/>
<name>A0A9Q1RMK8_9SOLA</name>
<organism evidence="2 3">
    <name type="scientific">Anisodus acutangulus</name>
    <dbReference type="NCBI Taxonomy" id="402998"/>
    <lineage>
        <taxon>Eukaryota</taxon>
        <taxon>Viridiplantae</taxon>
        <taxon>Streptophyta</taxon>
        <taxon>Embryophyta</taxon>
        <taxon>Tracheophyta</taxon>
        <taxon>Spermatophyta</taxon>
        <taxon>Magnoliopsida</taxon>
        <taxon>eudicotyledons</taxon>
        <taxon>Gunneridae</taxon>
        <taxon>Pentapetalae</taxon>
        <taxon>asterids</taxon>
        <taxon>lamiids</taxon>
        <taxon>Solanales</taxon>
        <taxon>Solanaceae</taxon>
        <taxon>Solanoideae</taxon>
        <taxon>Hyoscyameae</taxon>
        <taxon>Anisodus</taxon>
    </lineage>
</organism>
<dbReference type="EMBL" id="JAJAGQ010000004">
    <property type="protein sequence ID" value="KAJ8564529.1"/>
    <property type="molecule type" value="Genomic_DNA"/>
</dbReference>
<sequence>MYVSMEKSMKDSSVAIHKSSRTKGKASHKIDPVQIDSYFSTHTMSDHDLSDGGDSISNKQLGKSQQSREEMEKKKLKKSRNASEQNKIDNNKAVTTNKFDVLSTVNEEGRSINQALVQEDINKDLVNKEQCNVHTDEDKKQDDDGHIQTEVSLDQKVDGANSGSTVIVTPLSEVDKSIVEQVDNGKAIGREVEAIEEDTSELIRSYIISPTNGNAELHSSAKQMGNRVEKVLESCNNTPDMAQMIHNAEGASNINIEVSVDKEFIDNGRDNTSMEDMSSKEEFVILSNEDFLNEKATIVEEVEISTSGDITRSPIEEALKTGCYRHSKGDYEVGQIPIMVDTLVMKENVNDMSVLKKYSPNKELHDLVSHDMNRLDNGSKEGALKKGNYPSSDMKLSEEEDLRQHLTDVCKQTDITSHESIKSSKKGEKLKMVEKFRLIKHG</sequence>
<protein>
    <submittedName>
        <fullName evidence="2">Uncharacterized protein</fullName>
    </submittedName>
</protein>